<keyword evidence="5 7" id="KW-0067">ATP-binding</keyword>
<feature type="binding site" evidence="7">
    <location>
        <position position="81"/>
    </location>
    <ligand>
        <name>substrate</name>
    </ligand>
</feature>
<dbReference type="EC" id="2.7.1.71" evidence="7"/>
<evidence type="ECO:0000256" key="1">
    <source>
        <dbReference type="ARBA" id="ARBA00022605"/>
    </source>
</evidence>
<evidence type="ECO:0000256" key="6">
    <source>
        <dbReference type="ARBA" id="ARBA00023141"/>
    </source>
</evidence>
<dbReference type="GO" id="GO:0008652">
    <property type="term" value="P:amino acid biosynthetic process"/>
    <property type="evidence" value="ECO:0007669"/>
    <property type="project" value="UniProtKB-KW"/>
</dbReference>
<dbReference type="PRINTS" id="PR01100">
    <property type="entry name" value="SHIKIMTKNASE"/>
</dbReference>
<feature type="binding site" evidence="7">
    <location>
        <position position="138"/>
    </location>
    <ligand>
        <name>substrate</name>
    </ligand>
</feature>
<dbReference type="GO" id="GO:0005524">
    <property type="term" value="F:ATP binding"/>
    <property type="evidence" value="ECO:0007669"/>
    <property type="project" value="UniProtKB-UniRule"/>
</dbReference>
<evidence type="ECO:0000313" key="8">
    <source>
        <dbReference type="EMBL" id="BCO09170.1"/>
    </source>
</evidence>
<comment type="catalytic activity">
    <reaction evidence="7">
        <text>shikimate + ATP = 3-phosphoshikimate + ADP + H(+)</text>
        <dbReference type="Rhea" id="RHEA:13121"/>
        <dbReference type="ChEBI" id="CHEBI:15378"/>
        <dbReference type="ChEBI" id="CHEBI:30616"/>
        <dbReference type="ChEBI" id="CHEBI:36208"/>
        <dbReference type="ChEBI" id="CHEBI:145989"/>
        <dbReference type="ChEBI" id="CHEBI:456216"/>
        <dbReference type="EC" id="2.7.1.71"/>
    </reaction>
</comment>
<dbReference type="HAMAP" id="MF_00109">
    <property type="entry name" value="Shikimate_kinase"/>
    <property type="match status" value="1"/>
</dbReference>
<dbReference type="GO" id="GO:0009423">
    <property type="term" value="P:chorismate biosynthetic process"/>
    <property type="evidence" value="ECO:0007669"/>
    <property type="project" value="UniProtKB-UniRule"/>
</dbReference>
<dbReference type="AlphaFoldDB" id="A0A915UA57"/>
<dbReference type="GO" id="GO:0009073">
    <property type="term" value="P:aromatic amino acid family biosynthetic process"/>
    <property type="evidence" value="ECO:0007669"/>
    <property type="project" value="UniProtKB-KW"/>
</dbReference>
<comment type="cofactor">
    <cofactor evidence="7">
        <name>Mg(2+)</name>
        <dbReference type="ChEBI" id="CHEBI:18420"/>
    </cofactor>
    <text evidence="7">Binds 1 Mg(2+) ion per subunit.</text>
</comment>
<dbReference type="PANTHER" id="PTHR21087:SF16">
    <property type="entry name" value="SHIKIMATE KINASE 1, CHLOROPLASTIC"/>
    <property type="match status" value="1"/>
</dbReference>
<comment type="caution">
    <text evidence="7">Lacks conserved residue(s) required for the propagation of feature annotation.</text>
</comment>
<keyword evidence="4 7" id="KW-0418">Kinase</keyword>
<accession>A0A915UA57</accession>
<dbReference type="Proteomes" id="UP001063350">
    <property type="component" value="Chromosome"/>
</dbReference>
<organism evidence="8 9">
    <name type="scientific">Desulfolithobacter dissulfuricans</name>
    <dbReference type="NCBI Taxonomy" id="2795293"/>
    <lineage>
        <taxon>Bacteria</taxon>
        <taxon>Pseudomonadati</taxon>
        <taxon>Thermodesulfobacteriota</taxon>
        <taxon>Desulfobulbia</taxon>
        <taxon>Desulfobulbales</taxon>
        <taxon>Desulfobulbaceae</taxon>
        <taxon>Desulfolithobacter</taxon>
    </lineage>
</organism>
<dbReference type="EMBL" id="AP024233">
    <property type="protein sequence ID" value="BCO09170.1"/>
    <property type="molecule type" value="Genomic_DNA"/>
</dbReference>
<dbReference type="RefSeq" id="WP_267929036.1">
    <property type="nucleotide sequence ID" value="NZ_AP024233.1"/>
</dbReference>
<evidence type="ECO:0000256" key="4">
    <source>
        <dbReference type="ARBA" id="ARBA00022777"/>
    </source>
</evidence>
<keyword evidence="7" id="KW-0479">Metal-binding</keyword>
<feature type="binding site" evidence="7">
    <location>
        <position position="58"/>
    </location>
    <ligand>
        <name>substrate</name>
    </ligand>
</feature>
<dbReference type="GO" id="GO:0005829">
    <property type="term" value="C:cytosol"/>
    <property type="evidence" value="ECO:0007669"/>
    <property type="project" value="TreeGrafter"/>
</dbReference>
<evidence type="ECO:0000313" key="9">
    <source>
        <dbReference type="Proteomes" id="UP001063350"/>
    </source>
</evidence>
<dbReference type="InterPro" id="IPR000623">
    <property type="entry name" value="Shikimate_kinase/TSH1"/>
</dbReference>
<dbReference type="InterPro" id="IPR031322">
    <property type="entry name" value="Shikimate/glucono_kinase"/>
</dbReference>
<reference evidence="8" key="1">
    <citation type="submission" date="2020-12" db="EMBL/GenBank/DDBJ databases">
        <title>Desulfobium dissulfuricans gen. nov., sp. nov., a novel mesophilic, sulfate-reducing bacterium isolated from a deep-sea hydrothermal vent.</title>
        <authorList>
            <person name="Hashimoto Y."/>
            <person name="Tame A."/>
            <person name="Sawayama S."/>
            <person name="Miyazaki J."/>
            <person name="Takai K."/>
            <person name="Nakagawa S."/>
        </authorList>
    </citation>
    <scope>NUCLEOTIDE SEQUENCE</scope>
    <source>
        <strain evidence="8">GF1</strain>
    </source>
</reference>
<evidence type="ECO:0000256" key="2">
    <source>
        <dbReference type="ARBA" id="ARBA00022679"/>
    </source>
</evidence>
<feature type="binding site" evidence="7">
    <location>
        <position position="34"/>
    </location>
    <ligand>
        <name>substrate</name>
    </ligand>
</feature>
<keyword evidence="7" id="KW-0460">Magnesium</keyword>
<evidence type="ECO:0000256" key="3">
    <source>
        <dbReference type="ARBA" id="ARBA00022741"/>
    </source>
</evidence>
<name>A0A915UA57_9BACT</name>
<keyword evidence="3 7" id="KW-0547">Nucleotide-binding</keyword>
<dbReference type="Pfam" id="PF01202">
    <property type="entry name" value="SKI"/>
    <property type="match status" value="1"/>
</dbReference>
<dbReference type="InterPro" id="IPR027417">
    <property type="entry name" value="P-loop_NTPase"/>
</dbReference>
<comment type="function">
    <text evidence="7">Catalyzes the specific phosphorylation of the 3-hydroxyl group of shikimic acid using ATP as a cosubstrate.</text>
</comment>
<keyword evidence="9" id="KW-1185">Reference proteome</keyword>
<evidence type="ECO:0000256" key="5">
    <source>
        <dbReference type="ARBA" id="ARBA00022840"/>
    </source>
</evidence>
<dbReference type="PANTHER" id="PTHR21087">
    <property type="entry name" value="SHIKIMATE KINASE"/>
    <property type="match status" value="1"/>
</dbReference>
<comment type="pathway">
    <text evidence="7">Metabolic intermediate biosynthesis; chorismate biosynthesis; chorismate from D-erythrose 4-phosphate and phosphoenolpyruvate: step 5/7.</text>
</comment>
<proteinExistence type="inferred from homology"/>
<dbReference type="KEGG" id="ddu:GF1_15460"/>
<keyword evidence="6 7" id="KW-0057">Aromatic amino acid biosynthesis</keyword>
<gene>
    <name evidence="7 8" type="primary">aroK</name>
    <name evidence="8" type="ORF">GF1_15460</name>
</gene>
<dbReference type="SUPFAM" id="SSF52540">
    <property type="entry name" value="P-loop containing nucleoside triphosphate hydrolases"/>
    <property type="match status" value="1"/>
</dbReference>
<sequence length="168" mass="19210">MADNIILIGFMGVGKGRTARELARRTGFVTVDTDDLIETMVKKKIRRIFAEEGEARFRELEKQVARWLEHHVQQTIVSTGGGFFMVGNLQRLGRVFYLHSSVEGILDAISMHPKAKKKIKKRPLLQDLDRARELYCQRLPLYRRAADREINVEGRTIDEVAAEIASCL</sequence>
<evidence type="ECO:0000256" key="7">
    <source>
        <dbReference type="HAMAP-Rule" id="MF_00109"/>
    </source>
</evidence>
<dbReference type="GO" id="GO:0004765">
    <property type="term" value="F:shikimate kinase activity"/>
    <property type="evidence" value="ECO:0007669"/>
    <property type="project" value="UniProtKB-UniRule"/>
</dbReference>
<dbReference type="Gene3D" id="3.40.50.300">
    <property type="entry name" value="P-loop containing nucleotide triphosphate hydrolases"/>
    <property type="match status" value="1"/>
</dbReference>
<feature type="binding site" evidence="7">
    <location>
        <begin position="12"/>
        <end position="17"/>
    </location>
    <ligand>
        <name>ATP</name>
        <dbReference type="ChEBI" id="CHEBI:30616"/>
    </ligand>
</feature>
<feature type="binding site" evidence="7">
    <location>
        <position position="122"/>
    </location>
    <ligand>
        <name>ATP</name>
        <dbReference type="ChEBI" id="CHEBI:30616"/>
    </ligand>
</feature>
<comment type="subunit">
    <text evidence="7">Monomer.</text>
</comment>
<keyword evidence="2 7" id="KW-0808">Transferase</keyword>
<protein>
    <recommendedName>
        <fullName evidence="7">Shikimate kinase</fullName>
        <shortName evidence="7">SK</shortName>
        <ecNumber evidence="7">2.7.1.71</ecNumber>
    </recommendedName>
</protein>
<keyword evidence="1 7" id="KW-0028">Amino-acid biosynthesis</keyword>
<comment type="similarity">
    <text evidence="7">Belongs to the shikimate kinase family.</text>
</comment>
<feature type="binding site" evidence="7">
    <location>
        <position position="155"/>
    </location>
    <ligand>
        <name>ATP</name>
        <dbReference type="ChEBI" id="CHEBI:30616"/>
    </ligand>
</feature>
<keyword evidence="7" id="KW-0963">Cytoplasm</keyword>
<comment type="subcellular location">
    <subcellularLocation>
        <location evidence="7">Cytoplasm</location>
    </subcellularLocation>
</comment>
<dbReference type="CDD" id="cd00464">
    <property type="entry name" value="SK"/>
    <property type="match status" value="1"/>
</dbReference>
<dbReference type="GO" id="GO:0000287">
    <property type="term" value="F:magnesium ion binding"/>
    <property type="evidence" value="ECO:0007669"/>
    <property type="project" value="UniProtKB-UniRule"/>
</dbReference>